<reference evidence="1" key="1">
    <citation type="submission" date="2020-10" db="EMBL/GenBank/DDBJ databases">
        <authorList>
            <person name="Gilroy R."/>
        </authorList>
    </citation>
    <scope>NUCLEOTIDE SEQUENCE</scope>
    <source>
        <strain evidence="1">CHK195-11698</strain>
    </source>
</reference>
<name>A0A9D1HL40_9FIRM</name>
<keyword evidence="1" id="KW-0489">Methyltransferase</keyword>
<sequence length="196" mass="22178">MKMMVNYAHDFLKEIMRNQDIAVDFTMGNGHDTLFLAKHAKQVYAFDIQRTALEKTAKRLEEAGLNAAFLTLDQVAEVRHRPGVYLIEDDHAFCRQYLPYFKAGIFNLGYLPGQKHEITTLAKTTLIALKDALDLLIPGGRIVLVVYPGHEAGRLESQAIDCFVQALDGHDYQVMSLSMANKHQSPYLVVIEKVQR</sequence>
<dbReference type="SUPFAM" id="SSF53335">
    <property type="entry name" value="S-adenosyl-L-methionine-dependent methyltransferases"/>
    <property type="match status" value="1"/>
</dbReference>
<evidence type="ECO:0000313" key="2">
    <source>
        <dbReference type="Proteomes" id="UP000824175"/>
    </source>
</evidence>
<accession>A0A9D1HL40</accession>
<dbReference type="GO" id="GO:0032259">
    <property type="term" value="P:methylation"/>
    <property type="evidence" value="ECO:0007669"/>
    <property type="project" value="UniProtKB-KW"/>
</dbReference>
<reference evidence="1" key="2">
    <citation type="journal article" date="2021" name="PeerJ">
        <title>Extensive microbial diversity within the chicken gut microbiome revealed by metagenomics and culture.</title>
        <authorList>
            <person name="Gilroy R."/>
            <person name="Ravi A."/>
            <person name="Getino M."/>
            <person name="Pursley I."/>
            <person name="Horton D.L."/>
            <person name="Alikhan N.F."/>
            <person name="Baker D."/>
            <person name="Gharbi K."/>
            <person name="Hall N."/>
            <person name="Watson M."/>
            <person name="Adriaenssens E.M."/>
            <person name="Foster-Nyarko E."/>
            <person name="Jarju S."/>
            <person name="Secka A."/>
            <person name="Antonio M."/>
            <person name="Oren A."/>
            <person name="Chaudhuri R.R."/>
            <person name="La Ragione R."/>
            <person name="Hildebrand F."/>
            <person name="Pallen M.J."/>
        </authorList>
    </citation>
    <scope>NUCLEOTIDE SEQUENCE</scope>
    <source>
        <strain evidence="1">CHK195-11698</strain>
    </source>
</reference>
<protein>
    <submittedName>
        <fullName evidence="1">Methyltransferase domain-containing protein</fullName>
    </submittedName>
</protein>
<dbReference type="AlphaFoldDB" id="A0A9D1HL40"/>
<organism evidence="1 2">
    <name type="scientific">Candidatus Fimiplasma intestinipullorum</name>
    <dbReference type="NCBI Taxonomy" id="2840825"/>
    <lineage>
        <taxon>Bacteria</taxon>
        <taxon>Bacillati</taxon>
        <taxon>Bacillota</taxon>
        <taxon>Clostridia</taxon>
        <taxon>Eubacteriales</taxon>
        <taxon>Candidatus Fimiplasma</taxon>
    </lineage>
</organism>
<comment type="caution">
    <text evidence="1">The sequence shown here is derived from an EMBL/GenBank/DDBJ whole genome shotgun (WGS) entry which is preliminary data.</text>
</comment>
<dbReference type="InterPro" id="IPR029063">
    <property type="entry name" value="SAM-dependent_MTases_sf"/>
</dbReference>
<dbReference type="GO" id="GO:0008168">
    <property type="term" value="F:methyltransferase activity"/>
    <property type="evidence" value="ECO:0007669"/>
    <property type="project" value="UniProtKB-KW"/>
</dbReference>
<dbReference type="PANTHER" id="PTHR35276:SF1">
    <property type="entry name" value="TRNA (MNM(5)S(2)U34)-METHYLTRANSFERASE, CHLOROPLASTIC"/>
    <property type="match status" value="1"/>
</dbReference>
<evidence type="ECO:0000313" key="1">
    <source>
        <dbReference type="EMBL" id="HIU12647.1"/>
    </source>
</evidence>
<dbReference type="InterPro" id="IPR010719">
    <property type="entry name" value="MnmM_MeTrfase"/>
</dbReference>
<dbReference type="PANTHER" id="PTHR35276">
    <property type="entry name" value="S-ADENOSYL-L-METHIONINE-DEPENDENT METHYLTRANSFERASES SUPERFAMILY PROTEIN"/>
    <property type="match status" value="1"/>
</dbReference>
<dbReference type="Proteomes" id="UP000824175">
    <property type="component" value="Unassembled WGS sequence"/>
</dbReference>
<dbReference type="EMBL" id="DVMJ01000007">
    <property type="protein sequence ID" value="HIU12647.1"/>
    <property type="molecule type" value="Genomic_DNA"/>
</dbReference>
<proteinExistence type="predicted"/>
<dbReference type="Gene3D" id="3.40.50.150">
    <property type="entry name" value="Vaccinia Virus protein VP39"/>
    <property type="match status" value="1"/>
</dbReference>
<dbReference type="Pfam" id="PF06962">
    <property type="entry name" value="rRNA_methylase"/>
    <property type="match status" value="1"/>
</dbReference>
<gene>
    <name evidence="1" type="ORF">IAD15_01030</name>
</gene>
<keyword evidence="1" id="KW-0808">Transferase</keyword>